<dbReference type="InterPro" id="IPR000675">
    <property type="entry name" value="Cutinase/axe"/>
</dbReference>
<dbReference type="EMBL" id="CWKH01000002">
    <property type="protein sequence ID" value="CRZ17606.1"/>
    <property type="molecule type" value="Genomic_DNA"/>
</dbReference>
<evidence type="ECO:0000256" key="4">
    <source>
        <dbReference type="ARBA" id="ARBA00023157"/>
    </source>
</evidence>
<dbReference type="OrthoDB" id="3690529at2"/>
<name>A0A0H5RV06_9MYCO</name>
<dbReference type="Pfam" id="PF01083">
    <property type="entry name" value="Cutinase"/>
    <property type="match status" value="1"/>
</dbReference>
<evidence type="ECO:0000256" key="2">
    <source>
        <dbReference type="ARBA" id="ARBA00022487"/>
    </source>
</evidence>
<dbReference type="SMART" id="SM01110">
    <property type="entry name" value="Cutinase"/>
    <property type="match status" value="1"/>
</dbReference>
<evidence type="ECO:0000256" key="3">
    <source>
        <dbReference type="ARBA" id="ARBA00022801"/>
    </source>
</evidence>
<keyword evidence="7" id="KW-1185">Reference proteome</keyword>
<keyword evidence="3" id="KW-0378">Hydrolase</keyword>
<dbReference type="SUPFAM" id="SSF53474">
    <property type="entry name" value="alpha/beta-Hydrolases"/>
    <property type="match status" value="1"/>
</dbReference>
<keyword evidence="2" id="KW-0719">Serine esterase</keyword>
<dbReference type="RefSeq" id="WP_090517071.1">
    <property type="nucleotide sequence ID" value="NZ_CWKH01000002.1"/>
</dbReference>
<evidence type="ECO:0000256" key="5">
    <source>
        <dbReference type="SAM" id="SignalP"/>
    </source>
</evidence>
<keyword evidence="4" id="KW-1015">Disulfide bond</keyword>
<dbReference type="GO" id="GO:0052689">
    <property type="term" value="F:carboxylic ester hydrolase activity"/>
    <property type="evidence" value="ECO:0007669"/>
    <property type="project" value="UniProtKB-KW"/>
</dbReference>
<accession>A0A0H5RV06</accession>
<keyword evidence="5" id="KW-0732">Signal</keyword>
<dbReference type="PANTHER" id="PTHR33630:SF9">
    <property type="entry name" value="CUTINASE 4"/>
    <property type="match status" value="1"/>
</dbReference>
<feature type="signal peptide" evidence="5">
    <location>
        <begin position="1"/>
        <end position="30"/>
    </location>
</feature>
<proteinExistence type="inferred from homology"/>
<evidence type="ECO:0000256" key="1">
    <source>
        <dbReference type="ARBA" id="ARBA00007534"/>
    </source>
</evidence>
<dbReference type="PROSITE" id="PS51257">
    <property type="entry name" value="PROKAR_LIPOPROTEIN"/>
    <property type="match status" value="1"/>
</dbReference>
<dbReference type="Proteomes" id="UP000199147">
    <property type="component" value="Unassembled WGS sequence"/>
</dbReference>
<reference evidence="7" key="1">
    <citation type="submission" date="2015-07" db="EMBL/GenBank/DDBJ databases">
        <authorList>
            <person name="Urmite Genomes"/>
        </authorList>
    </citation>
    <scope>NUCLEOTIDE SEQUENCE [LARGE SCALE GENOMIC DNA]</scope>
    <source>
        <strain evidence="7">type strain: ATCC 49404</strain>
    </source>
</reference>
<protein>
    <submittedName>
        <fullName evidence="6">Cutinase</fullName>
    </submittedName>
</protein>
<comment type="similarity">
    <text evidence="1">Belongs to the cutinase family.</text>
</comment>
<dbReference type="InterPro" id="IPR029058">
    <property type="entry name" value="AB_hydrolase_fold"/>
</dbReference>
<sequence length="241" mass="24274" precursor="true">MNRIGRWLSAVASGVFLAGGCIAVAGQASADPCADVQVVFARGTFEPPGVGGVGDAFVNALRSRTGGKSVDVYAVNYPASLDFATAADGVADASNKVRATVAACPDTKIVLGGFSQGAAVAAYITADSVPQGFVLPPSISGPLPADVADHVAAVALFGKPSSGFLQMIYTGAPPITVGSRYVAKTDDLCIPEDPVCSPTGGDNNAHNLYAVNGLTDQAADYVVGKLGVKPTDRSVDQASGR</sequence>
<organism evidence="6 7">
    <name type="scientific">Mycolicibacterium neworleansense</name>
    <dbReference type="NCBI Taxonomy" id="146018"/>
    <lineage>
        <taxon>Bacteria</taxon>
        <taxon>Bacillati</taxon>
        <taxon>Actinomycetota</taxon>
        <taxon>Actinomycetes</taxon>
        <taxon>Mycobacteriales</taxon>
        <taxon>Mycobacteriaceae</taxon>
        <taxon>Mycolicibacterium</taxon>
    </lineage>
</organism>
<dbReference type="PANTHER" id="PTHR33630">
    <property type="entry name" value="CUTINASE RV1984C-RELATED-RELATED"/>
    <property type="match status" value="1"/>
</dbReference>
<feature type="chain" id="PRO_5005224236" evidence="5">
    <location>
        <begin position="31"/>
        <end position="241"/>
    </location>
</feature>
<dbReference type="AlphaFoldDB" id="A0A0H5RV06"/>
<evidence type="ECO:0000313" key="7">
    <source>
        <dbReference type="Proteomes" id="UP000199147"/>
    </source>
</evidence>
<gene>
    <name evidence="6" type="ORF">BN2156_04493</name>
</gene>
<dbReference type="Gene3D" id="3.40.50.1820">
    <property type="entry name" value="alpha/beta hydrolase"/>
    <property type="match status" value="1"/>
</dbReference>
<evidence type="ECO:0000313" key="6">
    <source>
        <dbReference type="EMBL" id="CRZ17606.1"/>
    </source>
</evidence>
<dbReference type="STRING" id="146018.BN2156_04493"/>